<dbReference type="InterPro" id="IPR010982">
    <property type="entry name" value="Lambda_DNA-bd_dom_sf"/>
</dbReference>
<comment type="caution">
    <text evidence="2">The sequence shown here is derived from an EMBL/GenBank/DDBJ whole genome shotgun (WGS) entry which is preliminary data.</text>
</comment>
<dbReference type="GO" id="GO:0003677">
    <property type="term" value="F:DNA binding"/>
    <property type="evidence" value="ECO:0007669"/>
    <property type="project" value="InterPro"/>
</dbReference>
<keyword evidence="1" id="KW-0175">Coiled coil</keyword>
<name>A0A4R1KY04_9PAST</name>
<dbReference type="SUPFAM" id="SSF47413">
    <property type="entry name" value="lambda repressor-like DNA-binding domains"/>
    <property type="match status" value="1"/>
</dbReference>
<accession>A0A4R1KY04</accession>
<keyword evidence="3" id="KW-1185">Reference proteome</keyword>
<evidence type="ECO:0000256" key="1">
    <source>
        <dbReference type="SAM" id="Coils"/>
    </source>
</evidence>
<dbReference type="Proteomes" id="UP000295496">
    <property type="component" value="Unassembled WGS sequence"/>
</dbReference>
<proteinExistence type="predicted"/>
<sequence length="102" mass="11642">MKGFTNFKDILAELPIERQEKIKQETERMLIDLTLDQIREELERYQQQLSNALNISSPRVTPIERQGDNIYLSSVKRYVEAMGGQLSLSVALPTGKTVSFAL</sequence>
<dbReference type="RefSeq" id="WP_132300448.1">
    <property type="nucleotide sequence ID" value="NZ_CP170642.1"/>
</dbReference>
<dbReference type="EMBL" id="SMGJ01000002">
    <property type="protein sequence ID" value="TCK70352.1"/>
    <property type="molecule type" value="Genomic_DNA"/>
</dbReference>
<protein>
    <submittedName>
        <fullName evidence="2">Helix-turn-helix protein</fullName>
    </submittedName>
</protein>
<reference evidence="2 3" key="1">
    <citation type="submission" date="2019-03" db="EMBL/GenBank/DDBJ databases">
        <title>Genomic Encyclopedia of Type Strains, Phase IV (KMG-IV): sequencing the most valuable type-strain genomes for metagenomic binning, comparative biology and taxonomic classification.</title>
        <authorList>
            <person name="Goeker M."/>
        </authorList>
    </citation>
    <scope>NUCLEOTIDE SEQUENCE [LARGE SCALE GENOMIC DNA]</scope>
    <source>
        <strain evidence="2 3">DSM 10053</strain>
    </source>
</reference>
<gene>
    <name evidence="2" type="ORF">EV692_0618</name>
</gene>
<organism evidence="2 3">
    <name type="scientific">Lonepinella koalarum</name>
    <dbReference type="NCBI Taxonomy" id="53417"/>
    <lineage>
        <taxon>Bacteria</taxon>
        <taxon>Pseudomonadati</taxon>
        <taxon>Pseudomonadota</taxon>
        <taxon>Gammaproteobacteria</taxon>
        <taxon>Pasteurellales</taxon>
        <taxon>Pasteurellaceae</taxon>
        <taxon>Lonepinella</taxon>
    </lineage>
</organism>
<dbReference type="AlphaFoldDB" id="A0A4R1KY04"/>
<evidence type="ECO:0000313" key="2">
    <source>
        <dbReference type="EMBL" id="TCK70352.1"/>
    </source>
</evidence>
<feature type="coiled-coil region" evidence="1">
    <location>
        <begin position="16"/>
        <end position="55"/>
    </location>
</feature>
<evidence type="ECO:0000313" key="3">
    <source>
        <dbReference type="Proteomes" id="UP000295496"/>
    </source>
</evidence>